<dbReference type="PATRIC" id="fig|1056511.3.peg.1522"/>
<evidence type="ECO:0000256" key="1">
    <source>
        <dbReference type="SAM" id="MobiDB-lite"/>
    </source>
</evidence>
<dbReference type="EMBL" id="AMZO01000006">
    <property type="protein sequence ID" value="ELR66984.1"/>
    <property type="molecule type" value="Genomic_DNA"/>
</dbReference>
<protein>
    <submittedName>
        <fullName evidence="2">Uncharacterized protein</fullName>
    </submittedName>
</protein>
<organism evidence="2 3">
    <name type="scientific">Photobacterium marinum</name>
    <dbReference type="NCBI Taxonomy" id="1056511"/>
    <lineage>
        <taxon>Bacteria</taxon>
        <taxon>Pseudomonadati</taxon>
        <taxon>Pseudomonadota</taxon>
        <taxon>Gammaproteobacteria</taxon>
        <taxon>Vibrionales</taxon>
        <taxon>Vibrionaceae</taxon>
        <taxon>Photobacterium</taxon>
    </lineage>
</organism>
<feature type="region of interest" description="Disordered" evidence="1">
    <location>
        <begin position="1"/>
        <end position="23"/>
    </location>
</feature>
<proteinExistence type="predicted"/>
<name>L8JHH0_9GAMM</name>
<sequence>MANSDPYGYDYDPYSDTGSDSYGYDDGYDDDGIVVKDSFNKDIDKTLTVSYDKDVTVKDSYNEDNDYMSLYDVNNKDIYEFTDNSKYNNSKEFSIHIEENYYMAKSKLDGAVTYSEVTYGAGCCDGYGYDHGYGDPVESSLTVTQTNTMQDAFTSASGINIAGQNAGNNSLVQQSASTNAMITGVSGQ</sequence>
<keyword evidence="3" id="KW-1185">Reference proteome</keyword>
<accession>L8JHH0</accession>
<dbReference type="Proteomes" id="UP000011134">
    <property type="component" value="Unassembled WGS sequence"/>
</dbReference>
<comment type="caution">
    <text evidence="2">The sequence shown here is derived from an EMBL/GenBank/DDBJ whole genome shotgun (WGS) entry which is preliminary data.</text>
</comment>
<gene>
    <name evidence="2" type="ORF">C942_04688</name>
</gene>
<dbReference type="AlphaFoldDB" id="L8JHH0"/>
<evidence type="ECO:0000313" key="2">
    <source>
        <dbReference type="EMBL" id="ELR66984.1"/>
    </source>
</evidence>
<evidence type="ECO:0000313" key="3">
    <source>
        <dbReference type="Proteomes" id="UP000011134"/>
    </source>
</evidence>
<reference evidence="2 3" key="1">
    <citation type="submission" date="2012-12" db="EMBL/GenBank/DDBJ databases">
        <title>Genome Assembly of Photobacterium sp. AK15.</title>
        <authorList>
            <person name="Khatri I."/>
            <person name="Vaidya B."/>
            <person name="Srinivas T.N.R."/>
            <person name="Subramanian S."/>
            <person name="Pinnaka A."/>
        </authorList>
    </citation>
    <scope>NUCLEOTIDE SEQUENCE [LARGE SCALE GENOMIC DNA]</scope>
    <source>
        <strain evidence="2 3">AK15</strain>
    </source>
</reference>